<evidence type="ECO:0000313" key="2">
    <source>
        <dbReference type="Proteomes" id="UP000235703"/>
    </source>
</evidence>
<organism evidence="1 2">
    <name type="scientific">Brevibacterium luteolum</name>
    <dbReference type="NCBI Taxonomy" id="199591"/>
    <lineage>
        <taxon>Bacteria</taxon>
        <taxon>Bacillati</taxon>
        <taxon>Actinomycetota</taxon>
        <taxon>Actinomycetes</taxon>
        <taxon>Micrococcales</taxon>
        <taxon>Brevibacteriaceae</taxon>
        <taxon>Brevibacterium</taxon>
    </lineage>
</organism>
<evidence type="ECO:0000313" key="1">
    <source>
        <dbReference type="EMBL" id="PMB97197.1"/>
    </source>
</evidence>
<dbReference type="AlphaFoldDB" id="A0A2N6PET8"/>
<protein>
    <recommendedName>
        <fullName evidence="3">ATPase</fullName>
    </recommendedName>
</protein>
<dbReference type="Proteomes" id="UP000235703">
    <property type="component" value="Unassembled WGS sequence"/>
</dbReference>
<name>A0A2N6PET8_9MICO</name>
<keyword evidence="2" id="KW-1185">Reference proteome</keyword>
<dbReference type="Gene3D" id="3.30.530.20">
    <property type="match status" value="1"/>
</dbReference>
<comment type="caution">
    <text evidence="1">The sequence shown here is derived from an EMBL/GenBank/DDBJ whole genome shotgun (WGS) entry which is preliminary data.</text>
</comment>
<proteinExistence type="predicted"/>
<evidence type="ECO:0008006" key="3">
    <source>
        <dbReference type="Google" id="ProtNLM"/>
    </source>
</evidence>
<dbReference type="RefSeq" id="WP_102163011.1">
    <property type="nucleotide sequence ID" value="NZ_PNFZ01000009.1"/>
</dbReference>
<reference evidence="1 2" key="1">
    <citation type="submission" date="2017-09" db="EMBL/GenBank/DDBJ databases">
        <title>Bacterial strain isolated from the female urinary microbiota.</title>
        <authorList>
            <person name="Thomas-White K."/>
            <person name="Kumar N."/>
            <person name="Forster S."/>
            <person name="Putonti C."/>
            <person name="Lawley T."/>
            <person name="Wolfe A.J."/>
        </authorList>
    </citation>
    <scope>NUCLEOTIDE SEQUENCE [LARGE SCALE GENOMIC DNA]</scope>
    <source>
        <strain evidence="1 2">UMB0680</strain>
    </source>
</reference>
<dbReference type="SUPFAM" id="SSF55961">
    <property type="entry name" value="Bet v1-like"/>
    <property type="match status" value="1"/>
</dbReference>
<sequence>MTSSPVLRFSLVPWEDGVDLDIRTRLPVTAAEVWAQIADPAACGVWFAPYTREGDTLTFDAGDGETFTAEIIHCAEESDLMLDFADFGLTGFSLRPAEDDESTTEVIVTRPHPDCTAAADSIDSHVEGLWPSHLELLAAQLGHPMDSQGNPDVHAEAFTALTNEARVNAIEESR</sequence>
<gene>
    <name evidence="1" type="ORF">CJ198_12890</name>
</gene>
<accession>A0A2N6PET8</accession>
<dbReference type="EMBL" id="PNFZ01000009">
    <property type="protein sequence ID" value="PMB97197.1"/>
    <property type="molecule type" value="Genomic_DNA"/>
</dbReference>
<dbReference type="OrthoDB" id="8117292at2"/>
<dbReference type="InterPro" id="IPR023393">
    <property type="entry name" value="START-like_dom_sf"/>
</dbReference>